<keyword evidence="8" id="KW-1133">Transmembrane helix</keyword>
<dbReference type="AlphaFoldDB" id="A0A1V2ES28"/>
<dbReference type="GO" id="GO:0005886">
    <property type="term" value="C:plasma membrane"/>
    <property type="evidence" value="ECO:0007669"/>
    <property type="project" value="UniProtKB-SubCell"/>
</dbReference>
<evidence type="ECO:0000256" key="7">
    <source>
        <dbReference type="ARBA" id="ARBA00022927"/>
    </source>
</evidence>
<dbReference type="Pfam" id="PF21687">
    <property type="entry name" value="T2SSK_1st"/>
    <property type="match status" value="1"/>
</dbReference>
<dbReference type="OrthoDB" id="9788973at2"/>
<comment type="caution">
    <text evidence="13">The sequence shown here is derived from an EMBL/GenBank/DDBJ whole genome shotgun (WGS) entry which is preliminary data.</text>
</comment>
<evidence type="ECO:0000256" key="2">
    <source>
        <dbReference type="ARBA" id="ARBA00007246"/>
    </source>
</evidence>
<evidence type="ECO:0000256" key="10">
    <source>
        <dbReference type="PIRNR" id="PIRNR002786"/>
    </source>
</evidence>
<keyword evidence="5 10" id="KW-0997">Cell inner membrane</keyword>
<feature type="domain" description="T2SS protein K first SAM-like" evidence="12">
    <location>
        <begin position="105"/>
        <end position="211"/>
    </location>
</feature>
<dbReference type="Proteomes" id="UP000188729">
    <property type="component" value="Unassembled WGS sequence"/>
</dbReference>
<keyword evidence="3 10" id="KW-0813">Transport</keyword>
<gene>
    <name evidence="13" type="primary">gspK_2</name>
    <name evidence="13" type="ORF">SPHI_25620</name>
</gene>
<dbReference type="RefSeq" id="WP_076745330.1">
    <property type="nucleotide sequence ID" value="NZ_MPSB01000013.1"/>
</dbReference>
<comment type="subcellular location">
    <subcellularLocation>
        <location evidence="1 10">Cell inner membrane</location>
    </subcellularLocation>
</comment>
<dbReference type="InterPro" id="IPR045584">
    <property type="entry name" value="Pilin-like"/>
</dbReference>
<keyword evidence="4 10" id="KW-1003">Cell membrane</keyword>
<keyword evidence="7" id="KW-0653">Protein transport</keyword>
<evidence type="ECO:0000256" key="4">
    <source>
        <dbReference type="ARBA" id="ARBA00022475"/>
    </source>
</evidence>
<comment type="similarity">
    <text evidence="2 10">Belongs to the GSP K family.</text>
</comment>
<evidence type="ECO:0000256" key="5">
    <source>
        <dbReference type="ARBA" id="ARBA00022519"/>
    </source>
</evidence>
<dbReference type="PANTHER" id="PTHR38831">
    <property type="entry name" value="TYPE II SECRETION SYSTEM PROTEIN K"/>
    <property type="match status" value="1"/>
</dbReference>
<keyword evidence="6" id="KW-0812">Transmembrane</keyword>
<dbReference type="InterPro" id="IPR038072">
    <property type="entry name" value="GspK_central_sf"/>
</dbReference>
<dbReference type="InterPro" id="IPR005628">
    <property type="entry name" value="GspK"/>
</dbReference>
<evidence type="ECO:0000259" key="11">
    <source>
        <dbReference type="Pfam" id="PF03934"/>
    </source>
</evidence>
<evidence type="ECO:0000256" key="6">
    <source>
        <dbReference type="ARBA" id="ARBA00022692"/>
    </source>
</evidence>
<evidence type="ECO:0000256" key="1">
    <source>
        <dbReference type="ARBA" id="ARBA00004533"/>
    </source>
</evidence>
<dbReference type="STRING" id="1915074.SPHI_25620"/>
<name>A0A1V2ES28_9SPHN</name>
<organism evidence="13 14">
    <name type="scientific">Sphingomonas jeddahensis</name>
    <dbReference type="NCBI Taxonomy" id="1915074"/>
    <lineage>
        <taxon>Bacteria</taxon>
        <taxon>Pseudomonadati</taxon>
        <taxon>Pseudomonadota</taxon>
        <taxon>Alphaproteobacteria</taxon>
        <taxon>Sphingomonadales</taxon>
        <taxon>Sphingomonadaceae</taxon>
        <taxon>Sphingomonas</taxon>
    </lineage>
</organism>
<dbReference type="InterPro" id="IPR049179">
    <property type="entry name" value="T2SSK_SAM-like_2nd"/>
</dbReference>
<dbReference type="PANTHER" id="PTHR38831:SF1">
    <property type="entry name" value="TYPE II SECRETION SYSTEM PROTEIN K-RELATED"/>
    <property type="match status" value="1"/>
</dbReference>
<evidence type="ECO:0000313" key="14">
    <source>
        <dbReference type="Proteomes" id="UP000188729"/>
    </source>
</evidence>
<dbReference type="SUPFAM" id="SSF158544">
    <property type="entry name" value="GspK insert domain-like"/>
    <property type="match status" value="2"/>
</dbReference>
<evidence type="ECO:0000256" key="3">
    <source>
        <dbReference type="ARBA" id="ARBA00022448"/>
    </source>
</evidence>
<evidence type="ECO:0000256" key="8">
    <source>
        <dbReference type="ARBA" id="ARBA00022989"/>
    </source>
</evidence>
<proteinExistence type="inferred from homology"/>
<dbReference type="InterPro" id="IPR049031">
    <property type="entry name" value="T2SSK_SAM-like_1st"/>
</dbReference>
<keyword evidence="9 10" id="KW-0472">Membrane</keyword>
<dbReference type="Gene3D" id="1.10.40.60">
    <property type="entry name" value="EpsJ-like"/>
    <property type="match status" value="2"/>
</dbReference>
<evidence type="ECO:0000256" key="9">
    <source>
        <dbReference type="ARBA" id="ARBA00023136"/>
    </source>
</evidence>
<dbReference type="SUPFAM" id="SSF54523">
    <property type="entry name" value="Pili subunits"/>
    <property type="match status" value="1"/>
</dbReference>
<evidence type="ECO:0000313" key="13">
    <source>
        <dbReference type="EMBL" id="ONF95297.1"/>
    </source>
</evidence>
<evidence type="ECO:0000259" key="12">
    <source>
        <dbReference type="Pfam" id="PF21687"/>
    </source>
</evidence>
<sequence>MRPRRPGERGAALLTVMLLVAIIAVMATTALERLRLGTRLAANAVQLDQARGLALAAEALATGRVTDLLRRDASRVTLLGGWSNRPYTIPIPGGVATARVSDGGNCFNLNGLVSDLDGTYVADPTTIAQFARLIRLVNIPGGEGIAAAAADWIDSDDQALGTGAEDSAYTGLATPYRTAGTLMADPSELRAVTGVTAEAYRKLRPWICTLPRAGRSQLNVNTLTPEQAPLVAMLLPDTLGIDRARALLLRRPPGGYEEVADFWKPLAENGITPDPAAQQQADVTTKWFDLRVDVTVGASELQERALIDASTLPARLVSRQWGEPS</sequence>
<dbReference type="NCBIfam" id="NF037980">
    <property type="entry name" value="T2SS_GspK"/>
    <property type="match status" value="1"/>
</dbReference>
<keyword evidence="14" id="KW-1185">Reference proteome</keyword>
<dbReference type="EMBL" id="MPSB01000013">
    <property type="protein sequence ID" value="ONF95297.1"/>
    <property type="molecule type" value="Genomic_DNA"/>
</dbReference>
<dbReference type="Pfam" id="PF03934">
    <property type="entry name" value="T2SSK"/>
    <property type="match status" value="1"/>
</dbReference>
<feature type="domain" description="T2SS protein K second SAM-like" evidence="11">
    <location>
        <begin position="218"/>
        <end position="283"/>
    </location>
</feature>
<dbReference type="Gene3D" id="3.30.1300.30">
    <property type="entry name" value="GSPII I/J protein-like"/>
    <property type="match status" value="1"/>
</dbReference>
<reference evidence="13 14" key="1">
    <citation type="submission" date="2016-11" db="EMBL/GenBank/DDBJ databases">
        <title>Genome sequence of Sphingomonas jeddahensis G39.</title>
        <authorList>
            <person name="Poehlein A."/>
            <person name="Wuebbeler J.H."/>
            <person name="Steinbuechel A."/>
            <person name="Daniel R."/>
        </authorList>
    </citation>
    <scope>NUCLEOTIDE SEQUENCE [LARGE SCALE GENOMIC DNA]</scope>
    <source>
        <strain evidence="13 14">G39</strain>
    </source>
</reference>
<dbReference type="PIRSF" id="PIRSF002786">
    <property type="entry name" value="XcpX"/>
    <property type="match status" value="1"/>
</dbReference>
<dbReference type="GO" id="GO:0009306">
    <property type="term" value="P:protein secretion"/>
    <property type="evidence" value="ECO:0007669"/>
    <property type="project" value="InterPro"/>
</dbReference>
<accession>A0A1V2ES28</accession>
<protein>
    <recommendedName>
        <fullName evidence="10">Type II secretion system protein K</fullName>
    </recommendedName>
</protein>